<organism evidence="1 2">
    <name type="scientific">Brachyspira pilosicoli (strain ATCC BAA-1826 / 95/1000)</name>
    <dbReference type="NCBI Taxonomy" id="759914"/>
    <lineage>
        <taxon>Bacteria</taxon>
        <taxon>Pseudomonadati</taxon>
        <taxon>Spirochaetota</taxon>
        <taxon>Spirochaetia</taxon>
        <taxon>Brachyspirales</taxon>
        <taxon>Brachyspiraceae</taxon>
        <taxon>Brachyspira</taxon>
    </lineage>
</organism>
<dbReference type="STRING" id="759914.BP951000_1711"/>
<sequence length="334" mass="36832">MIKKLSFIFIILFVFSFLLSANTLSSRHSLSILNYTSTRSRGMMNSTFLIGNDSSALFVNSASLMGLIRDSININYTLSPDFKNEYIFNASYSHTGNSYAIGLGFASEINKIQSYDALGNKKDNIYNGIYLANIAFAYAINDKSFIGGNIKGVLNNSLNKNVFGGFLDVYYMQSIFTPVFKIGAGIRNFGFYNNVFANIDTDIVASVAYAKEDSTVSVSLTYSVGVPSITHNISLGLEAMIIDFNKLGLFNKSSSSSSWYDDLPESVLDEPSAMQKRRSAKLPSGVLARLGIGNNGVSLGLSLYIDLFRLDYAIIFDEFNKNNISHDFGLSFMF</sequence>
<reference evidence="1 2" key="1">
    <citation type="journal article" date="2010" name="PLoS ONE">
        <title>The complete genome sequence of the pathogenic intestinal spirochete Brachyspira pilosicoli and comparison with other Brachyspira genomes.</title>
        <authorList>
            <person name="Wanchanthuek P."/>
            <person name="Bellgard M.I."/>
            <person name="La T."/>
            <person name="Ryan K."/>
            <person name="Moolhuijzen P."/>
            <person name="Chapman B."/>
            <person name="Black M."/>
            <person name="Schibeci D."/>
            <person name="Hunter A."/>
            <person name="Barrero R."/>
            <person name="Phillips N.D."/>
            <person name="Hampson D.J."/>
        </authorList>
    </citation>
    <scope>NUCLEOTIDE SEQUENCE [LARGE SCALE GENOMIC DNA]</scope>
    <source>
        <strain evidence="2">ATCC BAA-1826 / 95/1000</strain>
    </source>
</reference>
<evidence type="ECO:0008006" key="3">
    <source>
        <dbReference type="Google" id="ProtNLM"/>
    </source>
</evidence>
<name>D8IEW9_BRAP9</name>
<dbReference type="InParanoid" id="D8IEW9"/>
<protein>
    <recommendedName>
        <fullName evidence="3">PorV/PorQ family protein</fullName>
    </recommendedName>
</protein>
<dbReference type="KEGG" id="bpo:BP951000_1711"/>
<dbReference type="GeneID" id="56440271"/>
<dbReference type="RefSeq" id="WP_013244641.1">
    <property type="nucleotide sequence ID" value="NC_014330.1"/>
</dbReference>
<evidence type="ECO:0000313" key="1">
    <source>
        <dbReference type="EMBL" id="ADK31692.1"/>
    </source>
</evidence>
<dbReference type="EMBL" id="CP002025">
    <property type="protein sequence ID" value="ADK31692.1"/>
    <property type="molecule type" value="Genomic_DNA"/>
</dbReference>
<evidence type="ECO:0000313" key="2">
    <source>
        <dbReference type="Proteomes" id="UP000000332"/>
    </source>
</evidence>
<dbReference type="HOGENOM" id="CLU_833335_0_0_12"/>
<keyword evidence="2" id="KW-1185">Reference proteome</keyword>
<gene>
    <name evidence="1" type="ordered locus">BP951000_1711</name>
</gene>
<dbReference type="AlphaFoldDB" id="D8IEW9"/>
<accession>D8IEW9</accession>
<dbReference type="Proteomes" id="UP000000332">
    <property type="component" value="Chromosome"/>
</dbReference>
<proteinExistence type="predicted"/>